<dbReference type="AlphaFoldDB" id="A0A916NF20"/>
<dbReference type="InterPro" id="IPR046548">
    <property type="entry name" value="DUF6804"/>
</dbReference>
<sequence length="111" mass="12604">MVYTKNLQMKLSLQAIIKIVLATLLFLCLLDMPYGFYQFVRFVALIGFGILAYKANEQNQKTEMIIYGGLALLFQPFFKLALGREIWNIVDVIVGIGLIGSLIVNRTKSQR</sequence>
<keyword evidence="3" id="KW-1185">Reference proteome</keyword>
<feature type="transmembrane region" description="Helical" evidence="1">
    <location>
        <begin position="88"/>
        <end position="105"/>
    </location>
</feature>
<evidence type="ECO:0000313" key="3">
    <source>
        <dbReference type="Proteomes" id="UP000683507"/>
    </source>
</evidence>
<feature type="transmembrane region" description="Helical" evidence="1">
    <location>
        <begin position="12"/>
        <end position="30"/>
    </location>
</feature>
<dbReference type="KEGG" id="ptan:CRYO30217_00171"/>
<dbReference type="EMBL" id="OU015584">
    <property type="protein sequence ID" value="CAG5076681.1"/>
    <property type="molecule type" value="Genomic_DNA"/>
</dbReference>
<feature type="transmembrane region" description="Helical" evidence="1">
    <location>
        <begin position="36"/>
        <end position="53"/>
    </location>
</feature>
<proteinExistence type="predicted"/>
<organism evidence="2 3">
    <name type="scientific">Parvicella tangerina</name>
    <dbReference type="NCBI Taxonomy" id="2829795"/>
    <lineage>
        <taxon>Bacteria</taxon>
        <taxon>Pseudomonadati</taxon>
        <taxon>Bacteroidota</taxon>
        <taxon>Flavobacteriia</taxon>
        <taxon>Flavobacteriales</taxon>
        <taxon>Parvicellaceae</taxon>
        <taxon>Parvicella</taxon>
    </lineage>
</organism>
<feature type="transmembrane region" description="Helical" evidence="1">
    <location>
        <begin position="65"/>
        <end position="82"/>
    </location>
</feature>
<reference evidence="2" key="1">
    <citation type="submission" date="2021-04" db="EMBL/GenBank/DDBJ databases">
        <authorList>
            <person name="Rodrigo-Torres L."/>
            <person name="Arahal R. D."/>
            <person name="Lucena T."/>
        </authorList>
    </citation>
    <scope>NUCLEOTIDE SEQUENCE</scope>
    <source>
        <strain evidence="2">AS29M-1</strain>
    </source>
</reference>
<evidence type="ECO:0000256" key="1">
    <source>
        <dbReference type="SAM" id="Phobius"/>
    </source>
</evidence>
<accession>A0A916NF20</accession>
<keyword evidence="1" id="KW-1133">Transmembrane helix</keyword>
<gene>
    <name evidence="2" type="ORF">CRYO30217_00171</name>
</gene>
<protein>
    <submittedName>
        <fullName evidence="2">Uncharacterized protein</fullName>
    </submittedName>
</protein>
<evidence type="ECO:0000313" key="2">
    <source>
        <dbReference type="EMBL" id="CAG5076681.1"/>
    </source>
</evidence>
<dbReference type="Proteomes" id="UP000683507">
    <property type="component" value="Chromosome"/>
</dbReference>
<keyword evidence="1" id="KW-0472">Membrane</keyword>
<name>A0A916NF20_9FLAO</name>
<dbReference type="Pfam" id="PF20619">
    <property type="entry name" value="DUF6804"/>
    <property type="match status" value="1"/>
</dbReference>
<keyword evidence="1" id="KW-0812">Transmembrane</keyword>